<keyword evidence="4" id="KW-1185">Reference proteome</keyword>
<dbReference type="InterPro" id="IPR058647">
    <property type="entry name" value="BSH_CzcB-like"/>
</dbReference>
<evidence type="ECO:0000313" key="4">
    <source>
        <dbReference type="Proteomes" id="UP001501565"/>
    </source>
</evidence>
<dbReference type="Gene3D" id="2.40.30.170">
    <property type="match status" value="1"/>
</dbReference>
<evidence type="ECO:0000313" key="3">
    <source>
        <dbReference type="EMBL" id="GAA3915324.1"/>
    </source>
</evidence>
<proteinExistence type="predicted"/>
<dbReference type="Proteomes" id="UP001501565">
    <property type="component" value="Unassembled WGS sequence"/>
</dbReference>
<name>A0ABP7M9Q1_9GAMM</name>
<sequence>MINAIIPAYTSPYSRLYSSPIGYPALLRKLNRNIPVEVAPVVYGEMEKLISATGTVGYLQEVPIGIEVPGVVTAIQVSLGEKVTTGDVLVRLNAGGYDSRVAAFDVDIKLSQKLKTKHDYEREKKAFKEGLISAAELDQFEIAYKEAAIAYEKAKVSYEFAALSRSRKVGATDGKKSKSSRRGAPVKNADVIDVITPIYGTVIQKNIQVGQNLIQPLGRALTVGRNMVFQAQFSQRYLNSIQLGQKAELYLRAHPGRMFEVEVVRIDRVVKALPAGRGTKNYVPFVFDVWLSLDQEIEDAGEVVSGMNGYAVIRENKHRTLIPESAMMRYSGQQGTVLVVNPESMKIQTRRVELNVASNGWVGIEKGLTEGELVVKSGQIGLRENDTVELNGSYSMMPLLFRWLCQQLGKFQGCYE</sequence>
<evidence type="ECO:0000259" key="2">
    <source>
        <dbReference type="Pfam" id="PF25973"/>
    </source>
</evidence>
<feature type="domain" description="Multidrug resistance protein MdtA-like C-terminal permuted SH3" evidence="1">
    <location>
        <begin position="321"/>
        <end position="378"/>
    </location>
</feature>
<dbReference type="Pfam" id="PF25973">
    <property type="entry name" value="BSH_CzcB"/>
    <property type="match status" value="1"/>
</dbReference>
<dbReference type="Gene3D" id="2.40.50.100">
    <property type="match status" value="1"/>
</dbReference>
<comment type="caution">
    <text evidence="3">The sequence shown here is derived from an EMBL/GenBank/DDBJ whole genome shotgun (WGS) entry which is preliminary data.</text>
</comment>
<protein>
    <recommendedName>
        <fullName evidence="5">Efflux RND transporter periplasmic adaptor subunit</fullName>
    </recommendedName>
</protein>
<evidence type="ECO:0008006" key="5">
    <source>
        <dbReference type="Google" id="ProtNLM"/>
    </source>
</evidence>
<feature type="domain" description="CzcB-like barrel-sandwich hybrid" evidence="2">
    <location>
        <begin position="66"/>
        <end position="213"/>
    </location>
</feature>
<accession>A0ABP7M9Q1</accession>
<organism evidence="3 4">
    <name type="scientific">Litoribacillus peritrichatus</name>
    <dbReference type="NCBI Taxonomy" id="718191"/>
    <lineage>
        <taxon>Bacteria</taxon>
        <taxon>Pseudomonadati</taxon>
        <taxon>Pseudomonadota</taxon>
        <taxon>Gammaproteobacteria</taxon>
        <taxon>Oceanospirillales</taxon>
        <taxon>Oceanospirillaceae</taxon>
        <taxon>Litoribacillus</taxon>
    </lineage>
</organism>
<dbReference type="SUPFAM" id="SSF111369">
    <property type="entry name" value="HlyD-like secretion proteins"/>
    <property type="match status" value="1"/>
</dbReference>
<gene>
    <name evidence="3" type="ORF">GCM10022277_07380</name>
</gene>
<dbReference type="Pfam" id="PF25967">
    <property type="entry name" value="RND-MFP_C"/>
    <property type="match status" value="1"/>
</dbReference>
<dbReference type="EMBL" id="BAABBN010000004">
    <property type="protein sequence ID" value="GAA3915324.1"/>
    <property type="molecule type" value="Genomic_DNA"/>
</dbReference>
<evidence type="ECO:0000259" key="1">
    <source>
        <dbReference type="Pfam" id="PF25967"/>
    </source>
</evidence>
<dbReference type="InterPro" id="IPR058627">
    <property type="entry name" value="MdtA-like_C"/>
</dbReference>
<reference evidence="4" key="1">
    <citation type="journal article" date="2019" name="Int. J. Syst. Evol. Microbiol.">
        <title>The Global Catalogue of Microorganisms (GCM) 10K type strain sequencing project: providing services to taxonomists for standard genome sequencing and annotation.</title>
        <authorList>
            <consortium name="The Broad Institute Genomics Platform"/>
            <consortium name="The Broad Institute Genome Sequencing Center for Infectious Disease"/>
            <person name="Wu L."/>
            <person name="Ma J."/>
        </authorList>
    </citation>
    <scope>NUCLEOTIDE SEQUENCE [LARGE SCALE GENOMIC DNA]</scope>
    <source>
        <strain evidence="4">JCM 17551</strain>
    </source>
</reference>
<dbReference type="Gene3D" id="2.40.420.20">
    <property type="match status" value="1"/>
</dbReference>
<dbReference type="PANTHER" id="PTHR30469">
    <property type="entry name" value="MULTIDRUG RESISTANCE PROTEIN MDTA"/>
    <property type="match status" value="1"/>
</dbReference>